<feature type="region of interest" description="Disordered" evidence="1">
    <location>
        <begin position="57"/>
        <end position="83"/>
    </location>
</feature>
<keyword evidence="3" id="KW-1185">Reference proteome</keyword>
<protein>
    <submittedName>
        <fullName evidence="2">Uncharacterized protein, isoform C</fullName>
    </submittedName>
</protein>
<dbReference type="KEGG" id="dya:Dyak_GE28115"/>
<reference evidence="2 3" key="2">
    <citation type="journal article" date="2007" name="PLoS Biol.">
        <title>Principles of genome evolution in the Drosophila melanogaster species group.</title>
        <authorList>
            <person name="Ranz J.M."/>
            <person name="Maurin D."/>
            <person name="Chan Y.S."/>
            <person name="von Grotthuss M."/>
            <person name="Hillier L.W."/>
            <person name="Roote J."/>
            <person name="Ashburner M."/>
            <person name="Bergman C.M."/>
        </authorList>
    </citation>
    <scope>NUCLEOTIDE SEQUENCE [LARGE SCALE GENOMIC DNA]</scope>
    <source>
        <strain evidence="3">Tai18E2 / Tucson 14021-0261.01</strain>
    </source>
</reference>
<dbReference type="AlphaFoldDB" id="A0A0R1E4J7"/>
<gene>
    <name evidence="2" type="primary">Dyak\GE28115</name>
    <name evidence="2" type="synonym">GE28115</name>
    <name evidence="2" type="ORF">Dyak_GE28115</name>
</gene>
<name>A0A0R1E4J7_DROYA</name>
<evidence type="ECO:0000256" key="1">
    <source>
        <dbReference type="SAM" id="MobiDB-lite"/>
    </source>
</evidence>
<accession>A0A0R1E4J7</accession>
<evidence type="ECO:0000313" key="3">
    <source>
        <dbReference type="Proteomes" id="UP000002282"/>
    </source>
</evidence>
<proteinExistence type="predicted"/>
<dbReference type="EMBL" id="CM000160">
    <property type="protein sequence ID" value="KRK04144.1"/>
    <property type="molecule type" value="Genomic_DNA"/>
</dbReference>
<evidence type="ECO:0000313" key="2">
    <source>
        <dbReference type="EMBL" id="KRK04144.1"/>
    </source>
</evidence>
<organism evidence="2 3">
    <name type="scientific">Drosophila yakuba</name>
    <name type="common">Fruit fly</name>
    <dbReference type="NCBI Taxonomy" id="7245"/>
    <lineage>
        <taxon>Eukaryota</taxon>
        <taxon>Metazoa</taxon>
        <taxon>Ecdysozoa</taxon>
        <taxon>Arthropoda</taxon>
        <taxon>Hexapoda</taxon>
        <taxon>Insecta</taxon>
        <taxon>Pterygota</taxon>
        <taxon>Neoptera</taxon>
        <taxon>Endopterygota</taxon>
        <taxon>Diptera</taxon>
        <taxon>Brachycera</taxon>
        <taxon>Muscomorpha</taxon>
        <taxon>Ephydroidea</taxon>
        <taxon>Drosophilidae</taxon>
        <taxon>Drosophila</taxon>
        <taxon>Sophophora</taxon>
    </lineage>
</organism>
<reference evidence="2 3" key="1">
    <citation type="journal article" date="2007" name="Nature">
        <title>Evolution of genes and genomes on the Drosophila phylogeny.</title>
        <authorList>
            <consortium name="Drosophila 12 Genomes Consortium"/>
            <person name="Clark A.G."/>
            <person name="Eisen M.B."/>
            <person name="Smith D.R."/>
            <person name="Bergman C.M."/>
            <person name="Oliver B."/>
            <person name="Markow T.A."/>
            <person name="Kaufman T.C."/>
            <person name="Kellis M."/>
            <person name="Gelbart W."/>
            <person name="Iyer V.N."/>
            <person name="Pollard D.A."/>
            <person name="Sackton T.B."/>
            <person name="Larracuente A.M."/>
            <person name="Singh N.D."/>
            <person name="Abad J.P."/>
            <person name="Abt D.N."/>
            <person name="Adryan B."/>
            <person name="Aguade M."/>
            <person name="Akashi H."/>
            <person name="Anderson W.W."/>
            <person name="Aquadro C.F."/>
            <person name="Ardell D.H."/>
            <person name="Arguello R."/>
            <person name="Artieri C.G."/>
            <person name="Barbash D.A."/>
            <person name="Barker D."/>
            <person name="Barsanti P."/>
            <person name="Batterham P."/>
            <person name="Batzoglou S."/>
            <person name="Begun D."/>
            <person name="Bhutkar A."/>
            <person name="Blanco E."/>
            <person name="Bosak S.A."/>
            <person name="Bradley R.K."/>
            <person name="Brand A.D."/>
            <person name="Brent M.R."/>
            <person name="Brooks A.N."/>
            <person name="Brown R.H."/>
            <person name="Butlin R.K."/>
            <person name="Caggese C."/>
            <person name="Calvi B.R."/>
            <person name="Bernardo de Carvalho A."/>
            <person name="Caspi A."/>
            <person name="Castrezana S."/>
            <person name="Celniker S.E."/>
            <person name="Chang J.L."/>
            <person name="Chapple C."/>
            <person name="Chatterji S."/>
            <person name="Chinwalla A."/>
            <person name="Civetta A."/>
            <person name="Clifton S.W."/>
            <person name="Comeron J.M."/>
            <person name="Costello J.C."/>
            <person name="Coyne J.A."/>
            <person name="Daub J."/>
            <person name="David R.G."/>
            <person name="Delcher A.L."/>
            <person name="Delehaunty K."/>
            <person name="Do C.B."/>
            <person name="Ebling H."/>
            <person name="Edwards K."/>
            <person name="Eickbush T."/>
            <person name="Evans J.D."/>
            <person name="Filipski A."/>
            <person name="Findeiss S."/>
            <person name="Freyhult E."/>
            <person name="Fulton L."/>
            <person name="Fulton R."/>
            <person name="Garcia A.C."/>
            <person name="Gardiner A."/>
            <person name="Garfield D.A."/>
            <person name="Garvin B.E."/>
            <person name="Gibson G."/>
            <person name="Gilbert D."/>
            <person name="Gnerre S."/>
            <person name="Godfrey J."/>
            <person name="Good R."/>
            <person name="Gotea V."/>
            <person name="Gravely B."/>
            <person name="Greenberg A.J."/>
            <person name="Griffiths-Jones S."/>
            <person name="Gross S."/>
            <person name="Guigo R."/>
            <person name="Gustafson E.A."/>
            <person name="Haerty W."/>
            <person name="Hahn M.W."/>
            <person name="Halligan D.L."/>
            <person name="Halpern A.L."/>
            <person name="Halter G.M."/>
            <person name="Han M.V."/>
            <person name="Heger A."/>
            <person name="Hillier L."/>
            <person name="Hinrichs A.S."/>
            <person name="Holmes I."/>
            <person name="Hoskins R.A."/>
            <person name="Hubisz M.J."/>
            <person name="Hultmark D."/>
            <person name="Huntley M.A."/>
            <person name="Jaffe D.B."/>
            <person name="Jagadeeshan S."/>
            <person name="Jeck W.R."/>
            <person name="Johnson J."/>
            <person name="Jones C.D."/>
            <person name="Jordan W.C."/>
            <person name="Karpen G.H."/>
            <person name="Kataoka E."/>
            <person name="Keightley P.D."/>
            <person name="Kheradpour P."/>
            <person name="Kirkness E.F."/>
            <person name="Koerich L.B."/>
            <person name="Kristiansen K."/>
            <person name="Kudrna D."/>
            <person name="Kulathinal R.J."/>
            <person name="Kumar S."/>
            <person name="Kwok R."/>
            <person name="Lander E."/>
            <person name="Langley C.H."/>
            <person name="Lapoint R."/>
            <person name="Lazzaro B.P."/>
            <person name="Lee S.J."/>
            <person name="Levesque L."/>
            <person name="Li R."/>
            <person name="Lin C.F."/>
            <person name="Lin M.F."/>
            <person name="Lindblad-Toh K."/>
            <person name="Llopart A."/>
            <person name="Long M."/>
            <person name="Low L."/>
            <person name="Lozovsky E."/>
            <person name="Lu J."/>
            <person name="Luo M."/>
            <person name="Machado C.A."/>
            <person name="Makalowski W."/>
            <person name="Marzo M."/>
            <person name="Matsuda M."/>
            <person name="Matzkin L."/>
            <person name="McAllister B."/>
            <person name="McBride C.S."/>
            <person name="McKernan B."/>
            <person name="McKernan K."/>
            <person name="Mendez-Lago M."/>
            <person name="Minx P."/>
            <person name="Mollenhauer M.U."/>
            <person name="Montooth K."/>
            <person name="Mount S.M."/>
            <person name="Mu X."/>
            <person name="Myers E."/>
            <person name="Negre B."/>
            <person name="Newfeld S."/>
            <person name="Nielsen R."/>
            <person name="Noor M.A."/>
            <person name="O'Grady P."/>
            <person name="Pachter L."/>
            <person name="Papaceit M."/>
            <person name="Parisi M.J."/>
            <person name="Parisi M."/>
            <person name="Parts L."/>
            <person name="Pedersen J.S."/>
            <person name="Pesole G."/>
            <person name="Phillippy A.M."/>
            <person name="Ponting C.P."/>
            <person name="Pop M."/>
            <person name="Porcelli D."/>
            <person name="Powell J.R."/>
            <person name="Prohaska S."/>
            <person name="Pruitt K."/>
            <person name="Puig M."/>
            <person name="Quesneville H."/>
            <person name="Ram K.R."/>
            <person name="Rand D."/>
            <person name="Rasmussen M.D."/>
            <person name="Reed L.K."/>
            <person name="Reenan R."/>
            <person name="Reily A."/>
            <person name="Remington K.A."/>
            <person name="Rieger T.T."/>
            <person name="Ritchie M.G."/>
            <person name="Robin C."/>
            <person name="Rogers Y.H."/>
            <person name="Rohde C."/>
            <person name="Rozas J."/>
            <person name="Rubenfield M.J."/>
            <person name="Ruiz A."/>
            <person name="Russo S."/>
            <person name="Salzberg S.L."/>
            <person name="Sanchez-Gracia A."/>
            <person name="Saranga D.J."/>
            <person name="Sato H."/>
            <person name="Schaeffer S.W."/>
            <person name="Schatz M.C."/>
            <person name="Schlenke T."/>
            <person name="Schwartz R."/>
            <person name="Segarra C."/>
            <person name="Singh R.S."/>
            <person name="Sirot L."/>
            <person name="Sirota M."/>
            <person name="Sisneros N.B."/>
            <person name="Smith C.D."/>
            <person name="Smith T.F."/>
            <person name="Spieth J."/>
            <person name="Stage D.E."/>
            <person name="Stark A."/>
            <person name="Stephan W."/>
            <person name="Strausberg R.L."/>
            <person name="Strempel S."/>
            <person name="Sturgill D."/>
            <person name="Sutton G."/>
            <person name="Sutton G.G."/>
            <person name="Tao W."/>
            <person name="Teichmann S."/>
            <person name="Tobari Y.N."/>
            <person name="Tomimura Y."/>
            <person name="Tsolas J.M."/>
            <person name="Valente V.L."/>
            <person name="Venter E."/>
            <person name="Venter J.C."/>
            <person name="Vicario S."/>
            <person name="Vieira F.G."/>
            <person name="Vilella A.J."/>
            <person name="Villasante A."/>
            <person name="Walenz B."/>
            <person name="Wang J."/>
            <person name="Wasserman M."/>
            <person name="Watts T."/>
            <person name="Wilson D."/>
            <person name="Wilson R.K."/>
            <person name="Wing R.A."/>
            <person name="Wolfner M.F."/>
            <person name="Wong A."/>
            <person name="Wong G.K."/>
            <person name="Wu C.I."/>
            <person name="Wu G."/>
            <person name="Yamamoto D."/>
            <person name="Yang H.P."/>
            <person name="Yang S.P."/>
            <person name="Yorke J.A."/>
            <person name="Yoshida K."/>
            <person name="Zdobnov E."/>
            <person name="Zhang P."/>
            <person name="Zhang Y."/>
            <person name="Zimin A.V."/>
            <person name="Baldwin J."/>
            <person name="Abdouelleil A."/>
            <person name="Abdulkadir J."/>
            <person name="Abebe A."/>
            <person name="Abera B."/>
            <person name="Abreu J."/>
            <person name="Acer S.C."/>
            <person name="Aftuck L."/>
            <person name="Alexander A."/>
            <person name="An P."/>
            <person name="Anderson E."/>
            <person name="Anderson S."/>
            <person name="Arachi H."/>
            <person name="Azer M."/>
            <person name="Bachantsang P."/>
            <person name="Barry A."/>
            <person name="Bayul T."/>
            <person name="Berlin A."/>
            <person name="Bessette D."/>
            <person name="Bloom T."/>
            <person name="Blye J."/>
            <person name="Boguslavskiy L."/>
            <person name="Bonnet C."/>
            <person name="Boukhgalter B."/>
            <person name="Bourzgui I."/>
            <person name="Brown A."/>
            <person name="Cahill P."/>
            <person name="Channer S."/>
            <person name="Cheshatsang Y."/>
            <person name="Chuda L."/>
            <person name="Citroen M."/>
            <person name="Collymore A."/>
            <person name="Cooke P."/>
            <person name="Costello M."/>
            <person name="D'Aco K."/>
            <person name="Daza R."/>
            <person name="De Haan G."/>
            <person name="DeGray S."/>
            <person name="DeMaso C."/>
            <person name="Dhargay N."/>
            <person name="Dooley K."/>
            <person name="Dooley E."/>
            <person name="Doricent M."/>
            <person name="Dorje P."/>
            <person name="Dorjee K."/>
            <person name="Dupes A."/>
            <person name="Elong R."/>
            <person name="Falk J."/>
            <person name="Farina A."/>
            <person name="Faro S."/>
            <person name="Ferguson D."/>
            <person name="Fisher S."/>
            <person name="Foley C.D."/>
            <person name="Franke A."/>
            <person name="Friedrich D."/>
            <person name="Gadbois L."/>
            <person name="Gearin G."/>
            <person name="Gearin C.R."/>
            <person name="Giannoukos G."/>
            <person name="Goode T."/>
            <person name="Graham J."/>
            <person name="Grandbois E."/>
            <person name="Grewal S."/>
            <person name="Gyaltsen K."/>
            <person name="Hafez N."/>
            <person name="Hagos B."/>
            <person name="Hall J."/>
            <person name="Henson C."/>
            <person name="Hollinger A."/>
            <person name="Honan T."/>
            <person name="Huard M.D."/>
            <person name="Hughes L."/>
            <person name="Hurhula B."/>
            <person name="Husby M.E."/>
            <person name="Kamat A."/>
            <person name="Kanga B."/>
            <person name="Kashin S."/>
            <person name="Khazanovich D."/>
            <person name="Kisner P."/>
            <person name="Lance K."/>
            <person name="Lara M."/>
            <person name="Lee W."/>
            <person name="Lennon N."/>
            <person name="Letendre F."/>
            <person name="LeVine R."/>
            <person name="Lipovsky A."/>
            <person name="Liu X."/>
            <person name="Liu J."/>
            <person name="Liu S."/>
            <person name="Lokyitsang T."/>
            <person name="Lokyitsang Y."/>
            <person name="Lubonja R."/>
            <person name="Lui A."/>
            <person name="MacDonald P."/>
            <person name="Magnisalis V."/>
            <person name="Maru K."/>
            <person name="Matthews C."/>
            <person name="McCusker W."/>
            <person name="McDonough S."/>
            <person name="Mehta T."/>
            <person name="Meldrim J."/>
            <person name="Meneus L."/>
            <person name="Mihai O."/>
            <person name="Mihalev A."/>
            <person name="Mihova T."/>
            <person name="Mittelman R."/>
            <person name="Mlenga V."/>
            <person name="Montmayeur A."/>
            <person name="Mulrain L."/>
            <person name="Navidi A."/>
            <person name="Naylor J."/>
            <person name="Negash T."/>
            <person name="Nguyen T."/>
            <person name="Nguyen N."/>
            <person name="Nicol R."/>
            <person name="Norbu C."/>
            <person name="Norbu N."/>
            <person name="Novod N."/>
            <person name="O'Neill B."/>
            <person name="Osman S."/>
            <person name="Markiewicz E."/>
            <person name="Oyono O.L."/>
            <person name="Patti C."/>
            <person name="Phunkhang P."/>
            <person name="Pierre F."/>
            <person name="Priest M."/>
            <person name="Raghuraman S."/>
            <person name="Rege F."/>
            <person name="Reyes R."/>
            <person name="Rise C."/>
            <person name="Rogov P."/>
            <person name="Ross K."/>
            <person name="Ryan E."/>
            <person name="Settipalli S."/>
            <person name="Shea T."/>
            <person name="Sherpa N."/>
            <person name="Shi L."/>
            <person name="Shih D."/>
            <person name="Sparrow T."/>
            <person name="Spaulding J."/>
            <person name="Stalker J."/>
            <person name="Stange-Thomann N."/>
            <person name="Stavropoulos S."/>
            <person name="Stone C."/>
            <person name="Strader C."/>
            <person name="Tesfaye S."/>
            <person name="Thomson T."/>
            <person name="Thoulutsang Y."/>
            <person name="Thoulutsang D."/>
            <person name="Topham K."/>
            <person name="Topping I."/>
            <person name="Tsamla T."/>
            <person name="Vassiliev H."/>
            <person name="Vo A."/>
            <person name="Wangchuk T."/>
            <person name="Wangdi T."/>
            <person name="Weiand M."/>
            <person name="Wilkinson J."/>
            <person name="Wilson A."/>
            <person name="Yadav S."/>
            <person name="Young G."/>
            <person name="Yu Q."/>
            <person name="Zembek L."/>
            <person name="Zhong D."/>
            <person name="Zimmer A."/>
            <person name="Zwirko Z."/>
            <person name="Jaffe D.B."/>
            <person name="Alvarez P."/>
            <person name="Brockman W."/>
            <person name="Butler J."/>
            <person name="Chin C."/>
            <person name="Gnerre S."/>
            <person name="Grabherr M."/>
            <person name="Kleber M."/>
            <person name="Mauceli E."/>
            <person name="MacCallum I."/>
        </authorList>
    </citation>
    <scope>NUCLEOTIDE SEQUENCE [LARGE SCALE GENOMIC DNA]</scope>
    <source>
        <strain evidence="3">Tai18E2 / Tucson 14021-0261.01</strain>
    </source>
</reference>
<sequence>MSLESHWWTEVKSFRAHVRNARELRLAAFSYSTQGHLRPGCGPGQSTFVRHIIKAAMGEKKGRRQKGKDPQALAIKTKTTPWR</sequence>
<dbReference type="Proteomes" id="UP000002282">
    <property type="component" value="Chromosome 3R"/>
</dbReference>